<evidence type="ECO:0000256" key="1">
    <source>
        <dbReference type="ARBA" id="ARBA00004571"/>
    </source>
</evidence>
<evidence type="ECO:0000313" key="19">
    <source>
        <dbReference type="Proteomes" id="UP000430222"/>
    </source>
</evidence>
<evidence type="ECO:0000256" key="5">
    <source>
        <dbReference type="ARBA" id="ARBA00022597"/>
    </source>
</evidence>
<evidence type="ECO:0000256" key="15">
    <source>
        <dbReference type="SAM" id="MobiDB-lite"/>
    </source>
</evidence>
<dbReference type="PANTHER" id="PTHR33619:SF3">
    <property type="entry name" value="POLYSACCHARIDE EXPORT PROTEIN GFCE-RELATED"/>
    <property type="match status" value="1"/>
</dbReference>
<protein>
    <submittedName>
        <fullName evidence="18">Polysaccharide export protein</fullName>
    </submittedName>
</protein>
<feature type="region of interest" description="Disordered" evidence="15">
    <location>
        <begin position="1"/>
        <end position="20"/>
    </location>
</feature>
<evidence type="ECO:0000256" key="6">
    <source>
        <dbReference type="ARBA" id="ARBA00022692"/>
    </source>
</evidence>
<keyword evidence="13" id="KW-0998">Cell outer membrane</keyword>
<keyword evidence="11" id="KW-0472">Membrane</keyword>
<evidence type="ECO:0000256" key="2">
    <source>
        <dbReference type="ARBA" id="ARBA00009450"/>
    </source>
</evidence>
<evidence type="ECO:0000256" key="12">
    <source>
        <dbReference type="ARBA" id="ARBA00023139"/>
    </source>
</evidence>
<dbReference type="InterPro" id="IPR054765">
    <property type="entry name" value="SLBB_dom"/>
</dbReference>
<feature type="domain" description="SLBB" evidence="17">
    <location>
        <begin position="137"/>
        <end position="218"/>
    </location>
</feature>
<dbReference type="GO" id="GO:0015288">
    <property type="term" value="F:porin activity"/>
    <property type="evidence" value="ECO:0007669"/>
    <property type="project" value="UniProtKB-KW"/>
</dbReference>
<dbReference type="Gene3D" id="3.30.1950.10">
    <property type="entry name" value="wza like domain"/>
    <property type="match status" value="1"/>
</dbReference>
<sequence length="245" mass="27525">MNTVQASAAEEAAQEAAQAPRAVEVKAKDRMAQEKMDYVQSDKVFETATLRHDTLTESYRLSKYDTINILVVGFPDGIGVNDITVGTDGYVQLPYAGSVKLAGLTLDEAKQVLMDALGRYIRIPDMSILIKSYGPRRVYVMGEVKNPGIHDMNIDNLNAYAAITAAGGYTKRSRSTRVQVIRVIDNTMYYEQLNMKNFIRRHDLTQNVKLQDGDIIYVPKSNGIRWDDDILPYFNAWALYKGLTD</sequence>
<keyword evidence="9" id="KW-0406">Ion transport</keyword>
<proteinExistence type="inferred from homology"/>
<accession>A0A6I2UWL4</accession>
<keyword evidence="5" id="KW-0762">Sugar transport</keyword>
<evidence type="ECO:0000259" key="16">
    <source>
        <dbReference type="Pfam" id="PF02563"/>
    </source>
</evidence>
<gene>
    <name evidence="18" type="ORF">FYJ78_04665</name>
</gene>
<comment type="similarity">
    <text evidence="2">Belongs to the BexD/CtrA/VexA family.</text>
</comment>
<keyword evidence="6" id="KW-0812">Transmembrane</keyword>
<comment type="subcellular location">
    <subcellularLocation>
        <location evidence="1">Cell outer membrane</location>
        <topology evidence="1">Multi-pass membrane protein</topology>
    </subcellularLocation>
</comment>
<dbReference type="Pfam" id="PF22461">
    <property type="entry name" value="SLBB_2"/>
    <property type="match status" value="1"/>
</dbReference>
<dbReference type="GO" id="GO:0046930">
    <property type="term" value="C:pore complex"/>
    <property type="evidence" value="ECO:0007669"/>
    <property type="project" value="UniProtKB-KW"/>
</dbReference>
<evidence type="ECO:0000313" key="18">
    <source>
        <dbReference type="EMBL" id="MSV24490.1"/>
    </source>
</evidence>
<dbReference type="Pfam" id="PF02563">
    <property type="entry name" value="Poly_export"/>
    <property type="match status" value="1"/>
</dbReference>
<keyword evidence="7" id="KW-0732">Signal</keyword>
<keyword evidence="10" id="KW-0626">Porin</keyword>
<keyword evidence="19" id="KW-1185">Reference proteome</keyword>
<dbReference type="Proteomes" id="UP000430222">
    <property type="component" value="Unassembled WGS sequence"/>
</dbReference>
<evidence type="ECO:0000256" key="4">
    <source>
        <dbReference type="ARBA" id="ARBA00022452"/>
    </source>
</evidence>
<name>A0A6I2UWL4_9FIRM</name>
<keyword evidence="14" id="KW-0449">Lipoprotein</keyword>
<reference evidence="18 19" key="1">
    <citation type="submission" date="2019-08" db="EMBL/GenBank/DDBJ databases">
        <title>In-depth cultivation of the pig gut microbiome towards novel bacterial diversity and tailored functional studies.</title>
        <authorList>
            <person name="Wylensek D."/>
            <person name="Hitch T.C.A."/>
            <person name="Clavel T."/>
        </authorList>
    </citation>
    <scope>NUCLEOTIDE SEQUENCE [LARGE SCALE GENOMIC DNA]</scope>
    <source>
        <strain evidence="19">WCA-380-WT-3B3</strain>
    </source>
</reference>
<comment type="caution">
    <text evidence="18">The sequence shown here is derived from an EMBL/GenBank/DDBJ whole genome shotgun (WGS) entry which is preliminary data.</text>
</comment>
<dbReference type="GO" id="GO:0009279">
    <property type="term" value="C:cell outer membrane"/>
    <property type="evidence" value="ECO:0007669"/>
    <property type="project" value="UniProtKB-SubCell"/>
</dbReference>
<evidence type="ECO:0000256" key="11">
    <source>
        <dbReference type="ARBA" id="ARBA00023136"/>
    </source>
</evidence>
<feature type="domain" description="Polysaccharide export protein N-terminal" evidence="16">
    <location>
        <begin position="56"/>
        <end position="130"/>
    </location>
</feature>
<evidence type="ECO:0000256" key="8">
    <source>
        <dbReference type="ARBA" id="ARBA00023047"/>
    </source>
</evidence>
<dbReference type="GO" id="GO:0015159">
    <property type="term" value="F:polysaccharide transmembrane transporter activity"/>
    <property type="evidence" value="ECO:0007669"/>
    <property type="project" value="InterPro"/>
</dbReference>
<feature type="compositionally biased region" description="Low complexity" evidence="15">
    <location>
        <begin position="1"/>
        <end position="19"/>
    </location>
</feature>
<dbReference type="InterPro" id="IPR049712">
    <property type="entry name" value="Poly_export"/>
</dbReference>
<dbReference type="InterPro" id="IPR003715">
    <property type="entry name" value="Poly_export_N"/>
</dbReference>
<evidence type="ECO:0000256" key="10">
    <source>
        <dbReference type="ARBA" id="ARBA00023114"/>
    </source>
</evidence>
<evidence type="ECO:0000259" key="17">
    <source>
        <dbReference type="Pfam" id="PF22461"/>
    </source>
</evidence>
<keyword evidence="8" id="KW-0625">Polysaccharide transport</keyword>
<dbReference type="AlphaFoldDB" id="A0A6I2UWL4"/>
<dbReference type="GO" id="GO:0006811">
    <property type="term" value="P:monoatomic ion transport"/>
    <property type="evidence" value="ECO:0007669"/>
    <property type="project" value="UniProtKB-KW"/>
</dbReference>
<keyword evidence="3" id="KW-0813">Transport</keyword>
<evidence type="ECO:0000256" key="13">
    <source>
        <dbReference type="ARBA" id="ARBA00023237"/>
    </source>
</evidence>
<dbReference type="EMBL" id="VUNL01000004">
    <property type="protein sequence ID" value="MSV24490.1"/>
    <property type="molecule type" value="Genomic_DNA"/>
</dbReference>
<organism evidence="18 19">
    <name type="scientific">Selenomonas montiformis</name>
    <dbReference type="NCBI Taxonomy" id="2652285"/>
    <lineage>
        <taxon>Bacteria</taxon>
        <taxon>Bacillati</taxon>
        <taxon>Bacillota</taxon>
        <taxon>Negativicutes</taxon>
        <taxon>Selenomonadales</taxon>
        <taxon>Selenomonadaceae</taxon>
        <taxon>Selenomonas</taxon>
    </lineage>
</organism>
<evidence type="ECO:0000256" key="9">
    <source>
        <dbReference type="ARBA" id="ARBA00023065"/>
    </source>
</evidence>
<dbReference type="Gene3D" id="3.10.560.10">
    <property type="entry name" value="Outer membrane lipoprotein wza domain like"/>
    <property type="match status" value="1"/>
</dbReference>
<evidence type="ECO:0000256" key="7">
    <source>
        <dbReference type="ARBA" id="ARBA00022729"/>
    </source>
</evidence>
<evidence type="ECO:0000256" key="14">
    <source>
        <dbReference type="ARBA" id="ARBA00023288"/>
    </source>
</evidence>
<evidence type="ECO:0000256" key="3">
    <source>
        <dbReference type="ARBA" id="ARBA00022448"/>
    </source>
</evidence>
<keyword evidence="12" id="KW-0564">Palmitate</keyword>
<dbReference type="PANTHER" id="PTHR33619">
    <property type="entry name" value="POLYSACCHARIDE EXPORT PROTEIN GFCE-RELATED"/>
    <property type="match status" value="1"/>
</dbReference>
<keyword evidence="4" id="KW-1134">Transmembrane beta strand</keyword>